<accession>A0A399RJT9</accession>
<dbReference type="OrthoDB" id="5295703at2"/>
<feature type="compositionally biased region" description="Acidic residues" evidence="2">
    <location>
        <begin position="786"/>
        <end position="808"/>
    </location>
</feature>
<dbReference type="EMBL" id="QWGA01000003">
    <property type="protein sequence ID" value="RIJ31538.1"/>
    <property type="molecule type" value="Genomic_DNA"/>
</dbReference>
<dbReference type="SUPFAM" id="SSF47090">
    <property type="entry name" value="PGBD-like"/>
    <property type="match status" value="1"/>
</dbReference>
<comment type="caution">
    <text evidence="4">The sequence shown here is derived from an EMBL/GenBank/DDBJ whole genome shotgun (WGS) entry which is preliminary data.</text>
</comment>
<gene>
    <name evidence="4" type="ORF">D1222_04635</name>
</gene>
<dbReference type="PANTHER" id="PTHR43628:SF1">
    <property type="entry name" value="CHITIN SYNTHASE REGULATORY FACTOR 2-RELATED"/>
    <property type="match status" value="1"/>
</dbReference>
<dbReference type="AlphaFoldDB" id="A0A399RJT9"/>
<feature type="region of interest" description="Disordered" evidence="2">
    <location>
        <begin position="722"/>
        <end position="868"/>
    </location>
</feature>
<dbReference type="Proteomes" id="UP000265845">
    <property type="component" value="Unassembled WGS sequence"/>
</dbReference>
<reference evidence="4 5" key="1">
    <citation type="submission" date="2018-08" db="EMBL/GenBank/DDBJ databases">
        <title>Henriciella mobilis sp. nov., isolated from seawater.</title>
        <authorList>
            <person name="Cheng H."/>
            <person name="Wu Y.-H."/>
            <person name="Xu X.-W."/>
            <person name="Guo L.-L."/>
        </authorList>
    </citation>
    <scope>NUCLEOTIDE SEQUENCE [LARGE SCALE GENOMIC DNA]</scope>
    <source>
        <strain evidence="4 5">CCUG67844</strain>
    </source>
</reference>
<dbReference type="InterPro" id="IPR002477">
    <property type="entry name" value="Peptidoglycan-bd-like"/>
</dbReference>
<dbReference type="InterPro" id="IPR036365">
    <property type="entry name" value="PGBD-like_sf"/>
</dbReference>
<feature type="compositionally biased region" description="Gly residues" evidence="2">
    <location>
        <begin position="45"/>
        <end position="54"/>
    </location>
</feature>
<evidence type="ECO:0000313" key="5">
    <source>
        <dbReference type="Proteomes" id="UP000265845"/>
    </source>
</evidence>
<evidence type="ECO:0000256" key="2">
    <source>
        <dbReference type="SAM" id="MobiDB-lite"/>
    </source>
</evidence>
<dbReference type="Pfam" id="PF01471">
    <property type="entry name" value="PG_binding_1"/>
    <property type="match status" value="1"/>
</dbReference>
<feature type="region of interest" description="Disordered" evidence="2">
    <location>
        <begin position="617"/>
        <end position="671"/>
    </location>
</feature>
<feature type="compositionally biased region" description="Basic and acidic residues" evidence="2">
    <location>
        <begin position="854"/>
        <end position="864"/>
    </location>
</feature>
<protein>
    <recommendedName>
        <fullName evidence="3">Peptidoglycan binding-like domain-containing protein</fullName>
    </recommendedName>
</protein>
<feature type="region of interest" description="Disordered" evidence="2">
    <location>
        <begin position="901"/>
        <end position="981"/>
    </location>
</feature>
<dbReference type="SMART" id="SM00671">
    <property type="entry name" value="SEL1"/>
    <property type="match status" value="4"/>
</dbReference>
<feature type="region of interest" description="Disordered" evidence="2">
    <location>
        <begin position="1"/>
        <end position="74"/>
    </location>
</feature>
<sequence>MSNYGPWSVKGSDERAREAAREAAREEGLTISEYINRMLKMETDGPGGSVGGSGSTSQSGDVPRLAAGGGDGGGDYPGAGSAGIVRDLLGRLEAVEARSAVALSGIDRSIMSLTERLEDAQRRTDGLSNNYETVIEDIRSTHDALRSKLESLEHGGDSRRDVKALKSLERALGKLASHIHEETARQKDNSADMRRRVENGLEELGGRVSGVEGRIDKTLDEAATHLAKKIEQAELRTEGATKHLSGRFSDLETNVAQRLARLDDVTTRLDTVETTTSKSLTSMEGLVDALQARLDRAEAQTNEALDKIDQTFGTLSERVSALADTALPDTATALRQQFESRFEGLSAELRASIEGTRQKLASEIDAATTKAARPEQIDALKDSLSNLADALDRKDSNALAAIATLRQDMESSGRTSRTSVDDLAKRVDTNWNASQAALETLRQRFEAKDAVSPKAFSELRERMEANHDKTVRELAELRGQVDAAARNSVAPETVEAIQKAVSAIRQRLATTEKASTETLTRVSEQIGQMSDHLGKRLQHVEDRDYAAQIEAVRADMHALSHEVTLQLGNAGGQGDAMIEKINNEMKQMAELFGSRIDESEKRSAKAIEQVGEQVSSVSQRLQARQERSLRDLEQSIETDRTEQQKRLSDALSGVSDRMEEIQERSANSLSPVQKAIASLAARLEAFEDAAAPRSKGARKADAPRKAADDDYFAAFMSQDDDEVETLAPPPQTARRQAAEAPGFDEPFDFDDSDHAAPPPVASREAFDYEADFSEEPQTSDPFAEFADFDDAGDEPFTGEDLGYEEAPADTDWGAPPPARRSRSGGNDYLNRARQAALSANEAAPQKAAPKGGRKKAEPREEKSGKFPLIPAAAAVAIVAVGAGFFLGKDMLLGDERPHVATRTSVAAPPSAGTPSEVDTSPEAGAPGDGAATPEADAGANPSETVNSMQPSERTEDLEGTLPADGAPVIEGTGTDEESLAGVSDPVEAAPEPVAPTLADVALIPEGQTLEQAAAGGDAIAQYQLGERQLEAGDYTSGPSMIRRAAEQGLAVAQYRLAKLHESGLGVPRDLEKAREWTERGAAGGNVKAMYDLAVYYAEGEGGPQTYAGAAEWFRKAAEFGVTDGQYNLAVLHELGLGVSENPAEALYWYAVAANQGDSEAPPKVAELTNAVGQEQAAQIRARAAGWTPTRPNRAANGIFPQQGSQDAATPQQIAAVQTALAALGHEPGPADGLLGGGTQAAIRNYERENGLNETGNVSPQLIESLNARIAEAKS</sequence>
<dbReference type="Gene3D" id="1.25.40.10">
    <property type="entry name" value="Tetratricopeptide repeat domain"/>
    <property type="match status" value="1"/>
</dbReference>
<dbReference type="RefSeq" id="WP_119453033.1">
    <property type="nucleotide sequence ID" value="NZ_QWGA01000003.1"/>
</dbReference>
<keyword evidence="1" id="KW-0175">Coiled coil</keyword>
<evidence type="ECO:0000256" key="1">
    <source>
        <dbReference type="SAM" id="Coils"/>
    </source>
</evidence>
<evidence type="ECO:0000259" key="3">
    <source>
        <dbReference type="Pfam" id="PF01471"/>
    </source>
</evidence>
<dbReference type="Pfam" id="PF08238">
    <property type="entry name" value="Sel1"/>
    <property type="match status" value="3"/>
</dbReference>
<feature type="compositionally biased region" description="Basic and acidic residues" evidence="2">
    <location>
        <begin position="623"/>
        <end position="648"/>
    </location>
</feature>
<dbReference type="InterPro" id="IPR006597">
    <property type="entry name" value="Sel1-like"/>
</dbReference>
<name>A0A399RJT9_9PROT</name>
<feature type="compositionally biased region" description="Polar residues" evidence="2">
    <location>
        <begin position="941"/>
        <end position="951"/>
    </location>
</feature>
<dbReference type="Gene3D" id="1.10.287.1490">
    <property type="match status" value="1"/>
</dbReference>
<evidence type="ECO:0000313" key="4">
    <source>
        <dbReference type="EMBL" id="RIJ31538.1"/>
    </source>
</evidence>
<feature type="coiled-coil region" evidence="1">
    <location>
        <begin position="280"/>
        <end position="307"/>
    </location>
</feature>
<feature type="compositionally biased region" description="Low complexity" evidence="2">
    <location>
        <begin position="732"/>
        <end position="741"/>
    </location>
</feature>
<feature type="compositionally biased region" description="Basic and acidic residues" evidence="2">
    <location>
        <begin position="11"/>
        <end position="28"/>
    </location>
</feature>
<dbReference type="InterPro" id="IPR011990">
    <property type="entry name" value="TPR-like_helical_dom_sf"/>
</dbReference>
<dbReference type="Gene3D" id="1.10.101.10">
    <property type="entry name" value="PGBD-like superfamily/PGBD"/>
    <property type="match status" value="1"/>
</dbReference>
<organism evidence="4 5">
    <name type="scientific">Henriciella algicola</name>
    <dbReference type="NCBI Taxonomy" id="1608422"/>
    <lineage>
        <taxon>Bacteria</taxon>
        <taxon>Pseudomonadati</taxon>
        <taxon>Pseudomonadota</taxon>
        <taxon>Alphaproteobacteria</taxon>
        <taxon>Hyphomonadales</taxon>
        <taxon>Hyphomonadaceae</taxon>
        <taxon>Henriciella</taxon>
    </lineage>
</organism>
<dbReference type="InterPro" id="IPR036366">
    <property type="entry name" value="PGBDSf"/>
</dbReference>
<feature type="coiled-coil region" evidence="1">
    <location>
        <begin position="103"/>
        <end position="137"/>
    </location>
</feature>
<dbReference type="InterPro" id="IPR052945">
    <property type="entry name" value="Mitotic_Regulator"/>
</dbReference>
<dbReference type="PANTHER" id="PTHR43628">
    <property type="entry name" value="ACTIVATOR OF C KINASE PROTEIN 1-RELATED"/>
    <property type="match status" value="1"/>
</dbReference>
<feature type="coiled-coil region" evidence="1">
    <location>
        <begin position="460"/>
        <end position="487"/>
    </location>
</feature>
<proteinExistence type="predicted"/>
<keyword evidence="5" id="KW-1185">Reference proteome</keyword>
<feature type="domain" description="Peptidoglycan binding-like" evidence="3">
    <location>
        <begin position="1211"/>
        <end position="1265"/>
    </location>
</feature>
<dbReference type="SUPFAM" id="SSF81901">
    <property type="entry name" value="HCP-like"/>
    <property type="match status" value="1"/>
</dbReference>